<dbReference type="PANTHER" id="PTHR15960:SF5">
    <property type="entry name" value="LD44032P"/>
    <property type="match status" value="1"/>
</dbReference>
<evidence type="ECO:0000256" key="1">
    <source>
        <dbReference type="SAM" id="MobiDB-lite"/>
    </source>
</evidence>
<dbReference type="STRING" id="151549.A0A4C1XD25"/>
<dbReference type="Proteomes" id="UP000299102">
    <property type="component" value="Unassembled WGS sequence"/>
</dbReference>
<name>A0A4C1XD25_EUMVA</name>
<feature type="region of interest" description="Disordered" evidence="1">
    <location>
        <begin position="111"/>
        <end position="140"/>
    </location>
</feature>
<dbReference type="InterPro" id="IPR023340">
    <property type="entry name" value="UMA"/>
</dbReference>
<evidence type="ECO:0000259" key="2">
    <source>
        <dbReference type="PROSITE" id="PS51497"/>
    </source>
</evidence>
<dbReference type="GO" id="GO:0000813">
    <property type="term" value="C:ESCRT I complex"/>
    <property type="evidence" value="ECO:0007669"/>
    <property type="project" value="InterPro"/>
</dbReference>
<feature type="region of interest" description="Disordered" evidence="1">
    <location>
        <begin position="445"/>
        <end position="467"/>
    </location>
</feature>
<feature type="domain" description="UMA" evidence="2">
    <location>
        <begin position="8"/>
        <end position="56"/>
    </location>
</feature>
<reference evidence="3 4" key="1">
    <citation type="journal article" date="2019" name="Commun. Biol.">
        <title>The bagworm genome reveals a unique fibroin gene that provides high tensile strength.</title>
        <authorList>
            <person name="Kono N."/>
            <person name="Nakamura H."/>
            <person name="Ohtoshi R."/>
            <person name="Tomita M."/>
            <person name="Numata K."/>
            <person name="Arakawa K."/>
        </authorList>
    </citation>
    <scope>NUCLEOTIDE SEQUENCE [LARGE SCALE GENOMIC DNA]</scope>
</reference>
<organism evidence="3 4">
    <name type="scientific">Eumeta variegata</name>
    <name type="common">Bagworm moth</name>
    <name type="synonym">Eumeta japonica</name>
    <dbReference type="NCBI Taxonomy" id="151549"/>
    <lineage>
        <taxon>Eukaryota</taxon>
        <taxon>Metazoa</taxon>
        <taxon>Ecdysozoa</taxon>
        <taxon>Arthropoda</taxon>
        <taxon>Hexapoda</taxon>
        <taxon>Insecta</taxon>
        <taxon>Pterygota</taxon>
        <taxon>Neoptera</taxon>
        <taxon>Endopterygota</taxon>
        <taxon>Lepidoptera</taxon>
        <taxon>Glossata</taxon>
        <taxon>Ditrysia</taxon>
        <taxon>Tineoidea</taxon>
        <taxon>Psychidae</taxon>
        <taxon>Oiketicinae</taxon>
        <taxon>Eumeta</taxon>
    </lineage>
</organism>
<feature type="compositionally biased region" description="Polar residues" evidence="1">
    <location>
        <begin position="128"/>
        <end position="140"/>
    </location>
</feature>
<dbReference type="PANTHER" id="PTHR15960">
    <property type="entry name" value="LD44032P"/>
    <property type="match status" value="1"/>
</dbReference>
<comment type="caution">
    <text evidence="3">The sequence shown here is derived from an EMBL/GenBank/DDBJ whole genome shotgun (WGS) entry which is preliminary data.</text>
</comment>
<dbReference type="InterPro" id="IPR038870">
    <property type="entry name" value="UBAP1"/>
</dbReference>
<sequence>MSHFGDYMDGVPVKISDKYKRPLAIELPYSIIECPSRSQQLVDSINYCPTFESNVLAKIKELRKAKETKKNERIYRLRIIEEAKQKQLDLIAAAEAEEKLKQLSVSEVSYPSTEEISEISPDDREKNSNVNVPQELSSDLGQSEVAHTDNYSMCNPVLESQPNILQPIQVLANYQPANLLDDPDPLQELKLNKQAKVSLYNRVPSKHVDKMTFSDFENDTSSPFDNVELKTINDMELLAQVLQDQHSTTGCLQPQHQFYANQTYQPLPNCTSQAQIENVAYVPVPTTYMEQPIQDPAIVYAPEPYSLANGYYMPAETICDSTLSSENVNLYMPNYQYYVPTSQYQPIDPNYYAGQSVPVDSNELVSQLQGDQTFVSQPYYFQYPQVPIEYASNYNTGLIENLEEKKRDNSSNSCTISTSKLRSVPDIVKELDEELKSAKLRANDRSYNASPAPKVTAPHSSSIKKSKRKIEKLPNPYNDLPSSSQSICKKIQAMGFPLDRVARICTEVGDNDKRASAYARAGQKYGSRLTLERGGYGLCIGIPMSSAEHMGLFQERTENSIDDAEFTSNSTAAVPVAI</sequence>
<evidence type="ECO:0000313" key="4">
    <source>
        <dbReference type="Proteomes" id="UP000299102"/>
    </source>
</evidence>
<dbReference type="AlphaFoldDB" id="A0A4C1XD25"/>
<dbReference type="GO" id="GO:0043130">
    <property type="term" value="F:ubiquitin binding"/>
    <property type="evidence" value="ECO:0007669"/>
    <property type="project" value="InterPro"/>
</dbReference>
<evidence type="ECO:0000313" key="3">
    <source>
        <dbReference type="EMBL" id="GBP61746.1"/>
    </source>
</evidence>
<keyword evidence="4" id="KW-1185">Reference proteome</keyword>
<dbReference type="GO" id="GO:0043162">
    <property type="term" value="P:ubiquitin-dependent protein catabolic process via the multivesicular body sorting pathway"/>
    <property type="evidence" value="ECO:0007669"/>
    <property type="project" value="InterPro"/>
</dbReference>
<dbReference type="PROSITE" id="PS51497">
    <property type="entry name" value="UMA"/>
    <property type="match status" value="1"/>
</dbReference>
<dbReference type="OrthoDB" id="2018023at2759"/>
<proteinExistence type="predicted"/>
<gene>
    <name evidence="3" type="ORF">EVAR_31074_1</name>
</gene>
<protein>
    <recommendedName>
        <fullName evidence="2">UMA domain-containing protein</fullName>
    </recommendedName>
</protein>
<accession>A0A4C1XD25</accession>
<dbReference type="EMBL" id="BGZK01000821">
    <property type="protein sequence ID" value="GBP61746.1"/>
    <property type="molecule type" value="Genomic_DNA"/>
</dbReference>